<reference evidence="2 3" key="1">
    <citation type="journal article" date="2018" name="Front. Plant Sci.">
        <title>Red Clover (Trifolium pratense) and Zigzag Clover (T. medium) - A Picture of Genomic Similarities and Differences.</title>
        <authorList>
            <person name="Dluhosova J."/>
            <person name="Istvanek J."/>
            <person name="Nedelnik J."/>
            <person name="Repkova J."/>
        </authorList>
    </citation>
    <scope>NUCLEOTIDE SEQUENCE [LARGE SCALE GENOMIC DNA]</scope>
    <source>
        <strain evidence="3">cv. 10/8</strain>
        <tissue evidence="2">Leaf</tissue>
    </source>
</reference>
<evidence type="ECO:0000256" key="1">
    <source>
        <dbReference type="SAM" id="MobiDB-lite"/>
    </source>
</evidence>
<feature type="region of interest" description="Disordered" evidence="1">
    <location>
        <begin position="1"/>
        <end position="21"/>
    </location>
</feature>
<accession>A0A392UL15</accession>
<name>A0A392UL15_9FABA</name>
<keyword evidence="3" id="KW-1185">Reference proteome</keyword>
<organism evidence="2 3">
    <name type="scientific">Trifolium medium</name>
    <dbReference type="NCBI Taxonomy" id="97028"/>
    <lineage>
        <taxon>Eukaryota</taxon>
        <taxon>Viridiplantae</taxon>
        <taxon>Streptophyta</taxon>
        <taxon>Embryophyta</taxon>
        <taxon>Tracheophyta</taxon>
        <taxon>Spermatophyta</taxon>
        <taxon>Magnoliopsida</taxon>
        <taxon>eudicotyledons</taxon>
        <taxon>Gunneridae</taxon>
        <taxon>Pentapetalae</taxon>
        <taxon>rosids</taxon>
        <taxon>fabids</taxon>
        <taxon>Fabales</taxon>
        <taxon>Fabaceae</taxon>
        <taxon>Papilionoideae</taxon>
        <taxon>50 kb inversion clade</taxon>
        <taxon>NPAAA clade</taxon>
        <taxon>Hologalegina</taxon>
        <taxon>IRL clade</taxon>
        <taxon>Trifolieae</taxon>
        <taxon>Trifolium</taxon>
    </lineage>
</organism>
<protein>
    <submittedName>
        <fullName evidence="2">Uncharacterized protein</fullName>
    </submittedName>
</protein>
<proteinExistence type="predicted"/>
<dbReference type="Proteomes" id="UP000265520">
    <property type="component" value="Unassembled WGS sequence"/>
</dbReference>
<evidence type="ECO:0000313" key="3">
    <source>
        <dbReference type="Proteomes" id="UP000265520"/>
    </source>
</evidence>
<sequence length="60" mass="6696">VKLAGRETATEREQKPEGSWLERHKATKLAAMLAGRPCPVLENKVAVYHQTTSKIHPSML</sequence>
<comment type="caution">
    <text evidence="2">The sequence shown here is derived from an EMBL/GenBank/DDBJ whole genome shotgun (WGS) entry which is preliminary data.</text>
</comment>
<dbReference type="AlphaFoldDB" id="A0A392UL15"/>
<dbReference type="EMBL" id="LXQA010838411">
    <property type="protein sequence ID" value="MCI73437.1"/>
    <property type="molecule type" value="Genomic_DNA"/>
</dbReference>
<feature type="non-terminal residue" evidence="2">
    <location>
        <position position="1"/>
    </location>
</feature>
<evidence type="ECO:0000313" key="2">
    <source>
        <dbReference type="EMBL" id="MCI73437.1"/>
    </source>
</evidence>